<evidence type="ECO:0000313" key="9">
    <source>
        <dbReference type="Proteomes" id="UP001596091"/>
    </source>
</evidence>
<dbReference type="SUPFAM" id="SSF46894">
    <property type="entry name" value="C-terminal effector domain of the bipartite response regulators"/>
    <property type="match status" value="1"/>
</dbReference>
<dbReference type="RefSeq" id="WP_263341648.1">
    <property type="nucleotide sequence ID" value="NZ_JAGSYH010000008.1"/>
</dbReference>
<dbReference type="InterPro" id="IPR027417">
    <property type="entry name" value="P-loop_NTPase"/>
</dbReference>
<dbReference type="InterPro" id="IPR041664">
    <property type="entry name" value="AAA_16"/>
</dbReference>
<evidence type="ECO:0000313" key="8">
    <source>
        <dbReference type="EMBL" id="MFC5865608.1"/>
    </source>
</evidence>
<dbReference type="Pfam" id="PF00486">
    <property type="entry name" value="Trans_reg_C"/>
    <property type="match status" value="1"/>
</dbReference>
<dbReference type="Proteomes" id="UP001596091">
    <property type="component" value="Unassembled WGS sequence"/>
</dbReference>
<name>A0ABW1ENI9_9BACT</name>
<feature type="DNA-binding region" description="OmpR/PhoB-type" evidence="4">
    <location>
        <begin position="1"/>
        <end position="97"/>
    </location>
</feature>
<dbReference type="InterPro" id="IPR036388">
    <property type="entry name" value="WH-like_DNA-bd_sf"/>
</dbReference>
<dbReference type="SMART" id="SM00862">
    <property type="entry name" value="Trans_reg_C"/>
    <property type="match status" value="1"/>
</dbReference>
<comment type="caution">
    <text evidence="8">The sequence shown here is derived from an EMBL/GenBank/DDBJ whole genome shotgun (WGS) entry which is preliminary data.</text>
</comment>
<evidence type="ECO:0000256" key="1">
    <source>
        <dbReference type="ARBA" id="ARBA00022741"/>
    </source>
</evidence>
<feature type="domain" description="OmpR/PhoB-type" evidence="7">
    <location>
        <begin position="1"/>
        <end position="97"/>
    </location>
</feature>
<evidence type="ECO:0000256" key="6">
    <source>
        <dbReference type="SAM" id="MobiDB-lite"/>
    </source>
</evidence>
<keyword evidence="2" id="KW-0067">ATP-binding</keyword>
<keyword evidence="5" id="KW-0175">Coiled coil</keyword>
<dbReference type="PROSITE" id="PS51755">
    <property type="entry name" value="OMPR_PHOB"/>
    <property type="match status" value="1"/>
</dbReference>
<dbReference type="Pfam" id="PF13191">
    <property type="entry name" value="AAA_16"/>
    <property type="match status" value="1"/>
</dbReference>
<proteinExistence type="predicted"/>
<organism evidence="8 9">
    <name type="scientific">Acidicapsa dinghuensis</name>
    <dbReference type="NCBI Taxonomy" id="2218256"/>
    <lineage>
        <taxon>Bacteria</taxon>
        <taxon>Pseudomonadati</taxon>
        <taxon>Acidobacteriota</taxon>
        <taxon>Terriglobia</taxon>
        <taxon>Terriglobales</taxon>
        <taxon>Acidobacteriaceae</taxon>
        <taxon>Acidicapsa</taxon>
    </lineage>
</organism>
<evidence type="ECO:0000259" key="7">
    <source>
        <dbReference type="PROSITE" id="PS51755"/>
    </source>
</evidence>
<reference evidence="9" key="1">
    <citation type="journal article" date="2019" name="Int. J. Syst. Evol. Microbiol.">
        <title>The Global Catalogue of Microorganisms (GCM) 10K type strain sequencing project: providing services to taxonomists for standard genome sequencing and annotation.</title>
        <authorList>
            <consortium name="The Broad Institute Genomics Platform"/>
            <consortium name="The Broad Institute Genome Sequencing Center for Infectious Disease"/>
            <person name="Wu L."/>
            <person name="Ma J."/>
        </authorList>
    </citation>
    <scope>NUCLEOTIDE SEQUENCE [LARGE SCALE GENOMIC DNA]</scope>
    <source>
        <strain evidence="9">JCM 4087</strain>
    </source>
</reference>
<dbReference type="PANTHER" id="PTHR16305:SF28">
    <property type="entry name" value="GUANYLATE CYCLASE DOMAIN-CONTAINING PROTEIN"/>
    <property type="match status" value="1"/>
</dbReference>
<evidence type="ECO:0000256" key="4">
    <source>
        <dbReference type="PROSITE-ProRule" id="PRU01091"/>
    </source>
</evidence>
<evidence type="ECO:0000256" key="5">
    <source>
        <dbReference type="SAM" id="Coils"/>
    </source>
</evidence>
<dbReference type="CDD" id="cd00383">
    <property type="entry name" value="trans_reg_C"/>
    <property type="match status" value="1"/>
</dbReference>
<evidence type="ECO:0000256" key="2">
    <source>
        <dbReference type="ARBA" id="ARBA00022840"/>
    </source>
</evidence>
<dbReference type="InterPro" id="IPR016032">
    <property type="entry name" value="Sig_transdc_resp-reg_C-effctor"/>
</dbReference>
<gene>
    <name evidence="8" type="ORF">ACFPT7_25100</name>
</gene>
<dbReference type="Gene3D" id="3.40.50.300">
    <property type="entry name" value="P-loop containing nucleotide triphosphate hydrolases"/>
    <property type="match status" value="1"/>
</dbReference>
<accession>A0ABW1ENI9</accession>
<dbReference type="Gene3D" id="1.10.10.10">
    <property type="entry name" value="Winged helix-like DNA-binding domain superfamily/Winged helix DNA-binding domain"/>
    <property type="match status" value="1"/>
</dbReference>
<dbReference type="InterPro" id="IPR001867">
    <property type="entry name" value="OmpR/PhoB-type_DNA-bd"/>
</dbReference>
<dbReference type="PANTHER" id="PTHR16305">
    <property type="entry name" value="TESTICULAR SOLUBLE ADENYLYL CYCLASE"/>
    <property type="match status" value="1"/>
</dbReference>
<keyword evidence="9" id="KW-1185">Reference proteome</keyword>
<protein>
    <submittedName>
        <fullName evidence="8">AAA family ATPase</fullName>
    </submittedName>
</protein>
<dbReference type="SUPFAM" id="SSF52540">
    <property type="entry name" value="P-loop containing nucleoside triphosphate hydrolases"/>
    <property type="match status" value="1"/>
</dbReference>
<feature type="region of interest" description="Disordered" evidence="6">
    <location>
        <begin position="111"/>
        <end position="147"/>
    </location>
</feature>
<keyword evidence="3 4" id="KW-0238">DNA-binding</keyword>
<dbReference type="EMBL" id="JBHSPH010000020">
    <property type="protein sequence ID" value="MFC5865608.1"/>
    <property type="molecule type" value="Genomic_DNA"/>
</dbReference>
<sequence length="647" mass="71158">MKQFESFRLDTANECLWHDGSQIDLPPKPFAVLRYLVENPGRLITHDELLEALWPETYVQPQVLRTYMLELRKVLGDDPGQPRFIQTLPKRGYRFVATVAEAANVAVEKRANENPPANGVNPMRRATDRVDAASQPEPAQSHAADTRAVPDTGIPTARIIDRKDELANLASFVDKLTNGERQMIFLTGEAGIGKTVLVDAFCSLAESKLPGSVARGQCVEGFGPKEEYYPIMEALGHLCASSLGERVCRVLAKVAPAWLSALGRNSDSPAPASAPARMPGDLCTALEEIALQTPLVLVLEDLHWADASTLHLISALARRRAKAQLMVLATFNPQHGSAEHPLKALQQDLRMRRLCCEITLQPLERTAVNELLARELKQETLPPGLASFVHRHSEGNPLFIAALLEHLIAEGTLVKTHVDGEPIWRVRGTLDDASTGVPAGLAQMIELEMERLTEREQRLLEAGSLMHVAFPAWAVAAALDADLAETEEACDALARRLHYVQRAGCDELPDGSSSGFYSFSHGLYREVLCRRQSDSRRSRSHKRIAERLGQIFGDRESTVAREMAMHFEAGRHWHQAVTALSMAARHAVARGAGAEASELLAHALTTAENIPPQERKIVVSTLQDELSGLAHPSRNVEMIRQELAGKL</sequence>
<keyword evidence="1" id="KW-0547">Nucleotide-binding</keyword>
<feature type="coiled-coil region" evidence="5">
    <location>
        <begin position="442"/>
        <end position="496"/>
    </location>
</feature>
<evidence type="ECO:0000256" key="3">
    <source>
        <dbReference type="ARBA" id="ARBA00023125"/>
    </source>
</evidence>